<evidence type="ECO:0000256" key="1">
    <source>
        <dbReference type="SAM" id="MobiDB-lite"/>
    </source>
</evidence>
<feature type="region of interest" description="Disordered" evidence="1">
    <location>
        <begin position="1"/>
        <end position="20"/>
    </location>
</feature>
<gene>
    <name evidence="2" type="ORF">GRJ2_001659100</name>
</gene>
<accession>A0ABC9X2N8</accession>
<evidence type="ECO:0000313" key="2">
    <source>
        <dbReference type="EMBL" id="GAB0191938.1"/>
    </source>
</evidence>
<dbReference type="AlphaFoldDB" id="A0ABC9X2N8"/>
<keyword evidence="2" id="KW-0808">Transferase</keyword>
<proteinExistence type="predicted"/>
<keyword evidence="2" id="KW-0489">Methyltransferase</keyword>
<sequence>MLSARRRENRFKPSSGRLAGVRGEGRLSKVSGAGERAFLSSSDYSAFASVISSSKWINTCFPLSREWYSVGLKLGCRKSSGVKNFNQMWQKAPDARSGRGVQSTEAIPSLLEIPDLSSPWSHLPHASVICCAVQEPGDVPLPSSCQGGKGKVTASTIFFELRC</sequence>
<comment type="caution">
    <text evidence="2">The sequence shown here is derived from an EMBL/GenBank/DDBJ whole genome shotgun (WGS) entry which is preliminary data.</text>
</comment>
<reference evidence="2 3" key="1">
    <citation type="submission" date="2024-06" db="EMBL/GenBank/DDBJ databases">
        <title>The draft genome of Grus japonensis, version 3.</title>
        <authorList>
            <person name="Nabeshima K."/>
            <person name="Suzuki S."/>
            <person name="Onuma M."/>
        </authorList>
    </citation>
    <scope>NUCLEOTIDE SEQUENCE [LARGE SCALE GENOMIC DNA]</scope>
    <source>
        <strain evidence="2 3">451A</strain>
    </source>
</reference>
<name>A0ABC9X2N8_GRUJA</name>
<dbReference type="GO" id="GO:0032259">
    <property type="term" value="P:methylation"/>
    <property type="evidence" value="ECO:0007669"/>
    <property type="project" value="UniProtKB-KW"/>
</dbReference>
<dbReference type="GO" id="GO:0008168">
    <property type="term" value="F:methyltransferase activity"/>
    <property type="evidence" value="ECO:0007669"/>
    <property type="project" value="UniProtKB-KW"/>
</dbReference>
<dbReference type="EMBL" id="BAAFJT010000007">
    <property type="protein sequence ID" value="GAB0191938.1"/>
    <property type="molecule type" value="Genomic_DNA"/>
</dbReference>
<evidence type="ECO:0000313" key="3">
    <source>
        <dbReference type="Proteomes" id="UP001623348"/>
    </source>
</evidence>
<keyword evidence="3" id="KW-1185">Reference proteome</keyword>
<protein>
    <submittedName>
        <fullName evidence="2">EEF1A lysine methyltransferase 2</fullName>
    </submittedName>
</protein>
<organism evidence="2 3">
    <name type="scientific">Grus japonensis</name>
    <name type="common">Japanese crane</name>
    <name type="synonym">Red-crowned crane</name>
    <dbReference type="NCBI Taxonomy" id="30415"/>
    <lineage>
        <taxon>Eukaryota</taxon>
        <taxon>Metazoa</taxon>
        <taxon>Chordata</taxon>
        <taxon>Craniata</taxon>
        <taxon>Vertebrata</taxon>
        <taxon>Euteleostomi</taxon>
        <taxon>Archelosauria</taxon>
        <taxon>Archosauria</taxon>
        <taxon>Dinosauria</taxon>
        <taxon>Saurischia</taxon>
        <taxon>Theropoda</taxon>
        <taxon>Coelurosauria</taxon>
        <taxon>Aves</taxon>
        <taxon>Neognathae</taxon>
        <taxon>Neoaves</taxon>
        <taxon>Gruiformes</taxon>
        <taxon>Gruidae</taxon>
        <taxon>Grus</taxon>
    </lineage>
</organism>
<dbReference type="Proteomes" id="UP001623348">
    <property type="component" value="Unassembled WGS sequence"/>
</dbReference>